<keyword evidence="3" id="KW-1003">Cell membrane</keyword>
<evidence type="ECO:0000259" key="9">
    <source>
        <dbReference type="Pfam" id="PF00892"/>
    </source>
</evidence>
<comment type="subcellular location">
    <subcellularLocation>
        <location evidence="1">Cell membrane</location>
        <topology evidence="1">Multi-pass membrane protein</topology>
    </subcellularLocation>
</comment>
<feature type="transmembrane region" description="Helical" evidence="8">
    <location>
        <begin position="125"/>
        <end position="147"/>
    </location>
</feature>
<keyword evidence="6 8" id="KW-0472">Membrane</keyword>
<dbReference type="PANTHER" id="PTHR42920:SF5">
    <property type="entry name" value="EAMA DOMAIN-CONTAINING PROTEIN"/>
    <property type="match status" value="1"/>
</dbReference>
<feature type="transmembrane region" description="Helical" evidence="8">
    <location>
        <begin position="250"/>
        <end position="270"/>
    </location>
</feature>
<feature type="transmembrane region" description="Helical" evidence="8">
    <location>
        <begin position="219"/>
        <end position="238"/>
    </location>
</feature>
<proteinExistence type="inferred from homology"/>
<dbReference type="PANTHER" id="PTHR42920">
    <property type="entry name" value="OS03G0707200 PROTEIN-RELATED"/>
    <property type="match status" value="1"/>
</dbReference>
<dbReference type="AlphaFoldDB" id="G0H9T8"/>
<evidence type="ECO:0000313" key="11">
    <source>
        <dbReference type="Proteomes" id="UP000006659"/>
    </source>
</evidence>
<dbReference type="STRING" id="858619.CVAR_0054"/>
<feature type="transmembrane region" description="Helical" evidence="8">
    <location>
        <begin position="74"/>
        <end position="94"/>
    </location>
</feature>
<feature type="compositionally biased region" description="Polar residues" evidence="7">
    <location>
        <begin position="321"/>
        <end position="357"/>
    </location>
</feature>
<evidence type="ECO:0000256" key="7">
    <source>
        <dbReference type="SAM" id="MobiDB-lite"/>
    </source>
</evidence>
<keyword evidence="5 8" id="KW-1133">Transmembrane helix</keyword>
<dbReference type="InterPro" id="IPR000620">
    <property type="entry name" value="EamA_dom"/>
</dbReference>
<dbReference type="InterPro" id="IPR051258">
    <property type="entry name" value="Diverse_Substrate_Transporter"/>
</dbReference>
<protein>
    <submittedName>
        <fullName evidence="10">Putative membrane protein</fullName>
    </submittedName>
</protein>
<gene>
    <name evidence="10" type="ordered locus">CVAR_0054</name>
</gene>
<keyword evidence="4 8" id="KW-0812">Transmembrane</keyword>
<dbReference type="PROSITE" id="PS51257">
    <property type="entry name" value="PROKAR_LIPOPROTEIN"/>
    <property type="match status" value="1"/>
</dbReference>
<evidence type="ECO:0000256" key="8">
    <source>
        <dbReference type="SAM" id="Phobius"/>
    </source>
</evidence>
<dbReference type="EMBL" id="CP002917">
    <property type="protein sequence ID" value="AEK35400.1"/>
    <property type="molecule type" value="Genomic_DNA"/>
</dbReference>
<evidence type="ECO:0000256" key="1">
    <source>
        <dbReference type="ARBA" id="ARBA00004651"/>
    </source>
</evidence>
<evidence type="ECO:0000256" key="5">
    <source>
        <dbReference type="ARBA" id="ARBA00022989"/>
    </source>
</evidence>
<organism evidence="10 11">
    <name type="scientific">Corynebacterium variabile (strain DSM 44702 / CIP 107183 / JCM 12073 / NCIMB 30131)</name>
    <name type="common">Corynebacterium mooreparkense</name>
    <dbReference type="NCBI Taxonomy" id="858619"/>
    <lineage>
        <taxon>Bacteria</taxon>
        <taxon>Bacillati</taxon>
        <taxon>Actinomycetota</taxon>
        <taxon>Actinomycetes</taxon>
        <taxon>Mycobacteriales</taxon>
        <taxon>Corynebacteriaceae</taxon>
        <taxon>Corynebacterium</taxon>
    </lineage>
</organism>
<dbReference type="GO" id="GO:0005886">
    <property type="term" value="C:plasma membrane"/>
    <property type="evidence" value="ECO:0007669"/>
    <property type="project" value="UniProtKB-SubCell"/>
</dbReference>
<evidence type="ECO:0000256" key="2">
    <source>
        <dbReference type="ARBA" id="ARBA00007362"/>
    </source>
</evidence>
<accession>G0H9T8</accession>
<feature type="transmembrane region" description="Helical" evidence="8">
    <location>
        <begin position="153"/>
        <end position="172"/>
    </location>
</feature>
<feature type="compositionally biased region" description="Pro residues" evidence="7">
    <location>
        <begin position="309"/>
        <end position="318"/>
    </location>
</feature>
<dbReference type="Pfam" id="PF00892">
    <property type="entry name" value="EamA"/>
    <property type="match status" value="1"/>
</dbReference>
<dbReference type="eggNOG" id="COG5006">
    <property type="taxonomic scope" value="Bacteria"/>
</dbReference>
<feature type="transmembrane region" description="Helical" evidence="8">
    <location>
        <begin position="276"/>
        <end position="294"/>
    </location>
</feature>
<sequence>MRTTTSSGAAPSMTLPVLCILGSCASLQFGAATAVHLFDDLGTWGVTLLRLGIGGLVLLAVSRPAVRSWKAGDWRSVILFAVTMALMNGFYYAAIGRIPLSAAVALEFTGPLVFSALTSRNRRDLVWVGFATAGMAVLGAESVIGGADLDPLGMLYALVAGGFWVGYIIYSAQVGQRIPGTGGLAVSMVLGAVLLAPVGAHGAFAGVSGGDGGLLAQPGLFWFAAGTSLLASVLPYTLELIALRRISGAVFSILVSLEPAFAAAAGLILLDQQLTGYRAVTIVLVICASAGITWSQNHYREPAGVTPTPLTPLTPPASPADSESPTDSSREATTVASPSKTISSVTSPRDSSGHSAR</sequence>
<dbReference type="Proteomes" id="UP000006659">
    <property type="component" value="Chromosome"/>
</dbReference>
<evidence type="ECO:0000256" key="3">
    <source>
        <dbReference type="ARBA" id="ARBA00022475"/>
    </source>
</evidence>
<dbReference type="KEGG" id="cva:CVAR_0054"/>
<dbReference type="SUPFAM" id="SSF103481">
    <property type="entry name" value="Multidrug resistance efflux transporter EmrE"/>
    <property type="match status" value="2"/>
</dbReference>
<feature type="transmembrane region" description="Helical" evidence="8">
    <location>
        <begin position="100"/>
        <end position="118"/>
    </location>
</feature>
<evidence type="ECO:0000313" key="10">
    <source>
        <dbReference type="EMBL" id="AEK35400.1"/>
    </source>
</evidence>
<dbReference type="InterPro" id="IPR037185">
    <property type="entry name" value="EmrE-like"/>
</dbReference>
<feature type="domain" description="EamA" evidence="9">
    <location>
        <begin position="152"/>
        <end position="293"/>
    </location>
</feature>
<evidence type="ECO:0000256" key="4">
    <source>
        <dbReference type="ARBA" id="ARBA00022692"/>
    </source>
</evidence>
<dbReference type="HOGENOM" id="CLU_057295_0_2_11"/>
<feature type="region of interest" description="Disordered" evidence="7">
    <location>
        <begin position="303"/>
        <end position="357"/>
    </location>
</feature>
<reference evidence="10 11" key="1">
    <citation type="journal article" date="2011" name="BMC Genomics">
        <title>Complete genome sequence of Corynebacterium variabile DSM 44702 isolated from the surface of smear-ripened cheeses and insights into cheese ripening and flavor generation.</title>
        <authorList>
            <person name="Schroeder J."/>
            <person name="Maus I."/>
            <person name="Trost E."/>
            <person name="Tauch A."/>
        </authorList>
    </citation>
    <scope>NUCLEOTIDE SEQUENCE [LARGE SCALE GENOMIC DNA]</scope>
    <source>
        <strain evidence="11">DSM 44702 / JCM 12073 / NCIMB 30131</strain>
    </source>
</reference>
<feature type="transmembrane region" description="Helical" evidence="8">
    <location>
        <begin position="44"/>
        <end position="62"/>
    </location>
</feature>
<evidence type="ECO:0000256" key="6">
    <source>
        <dbReference type="ARBA" id="ARBA00023136"/>
    </source>
</evidence>
<comment type="similarity">
    <text evidence="2">Belongs to the EamA transporter family.</text>
</comment>
<feature type="transmembrane region" description="Helical" evidence="8">
    <location>
        <begin position="184"/>
        <end position="207"/>
    </location>
</feature>
<name>G0H9T8_CORVD</name>